<evidence type="ECO:0000256" key="1">
    <source>
        <dbReference type="ARBA" id="ARBA00006432"/>
    </source>
</evidence>
<dbReference type="Pfam" id="PF00501">
    <property type="entry name" value="AMP-binding"/>
    <property type="match status" value="1"/>
</dbReference>
<evidence type="ECO:0000313" key="3">
    <source>
        <dbReference type="EMBL" id="GAW07415.1"/>
    </source>
</evidence>
<organism evidence="3 4">
    <name type="scientific">Lentinula edodes</name>
    <name type="common">Shiitake mushroom</name>
    <name type="synonym">Lentinus edodes</name>
    <dbReference type="NCBI Taxonomy" id="5353"/>
    <lineage>
        <taxon>Eukaryota</taxon>
        <taxon>Fungi</taxon>
        <taxon>Dikarya</taxon>
        <taxon>Basidiomycota</taxon>
        <taxon>Agaricomycotina</taxon>
        <taxon>Agaricomycetes</taxon>
        <taxon>Agaricomycetidae</taxon>
        <taxon>Agaricales</taxon>
        <taxon>Marasmiineae</taxon>
        <taxon>Omphalotaceae</taxon>
        <taxon>Lentinula</taxon>
    </lineage>
</organism>
<dbReference type="InterPro" id="IPR045851">
    <property type="entry name" value="AMP-bd_C_sf"/>
</dbReference>
<name>A0A1Q3EJP1_LENED</name>
<dbReference type="InterPro" id="IPR000873">
    <property type="entry name" value="AMP-dep_synth/lig_dom"/>
</dbReference>
<dbReference type="Gene3D" id="3.30.300.30">
    <property type="match status" value="1"/>
</dbReference>
<proteinExistence type="inferred from homology"/>
<dbReference type="AlphaFoldDB" id="A0A1Q3EJP1"/>
<protein>
    <submittedName>
        <fullName evidence="3">Amp-ligase</fullName>
    </submittedName>
</protein>
<comment type="caution">
    <text evidence="3">The sequence shown here is derived from an EMBL/GenBank/DDBJ whole genome shotgun (WGS) entry which is preliminary data.</text>
</comment>
<reference evidence="3 4" key="1">
    <citation type="submission" date="2016-08" db="EMBL/GenBank/DDBJ databases">
        <authorList>
            <consortium name="Lentinula edodes genome sequencing consortium"/>
            <person name="Sakamoto Y."/>
            <person name="Nakade K."/>
            <person name="Sato S."/>
            <person name="Yoshida Y."/>
            <person name="Miyazaki K."/>
            <person name="Natsume S."/>
            <person name="Konno N."/>
        </authorList>
    </citation>
    <scope>NUCLEOTIDE SEQUENCE [LARGE SCALE GENOMIC DNA]</scope>
    <source>
        <strain evidence="3 4">NBRC 111202</strain>
    </source>
</reference>
<dbReference type="GO" id="GO:0031956">
    <property type="term" value="F:medium-chain fatty acid-CoA ligase activity"/>
    <property type="evidence" value="ECO:0007669"/>
    <property type="project" value="TreeGrafter"/>
</dbReference>
<dbReference type="SUPFAM" id="SSF56801">
    <property type="entry name" value="Acetyl-CoA synthetase-like"/>
    <property type="match status" value="1"/>
</dbReference>
<evidence type="ECO:0000313" key="4">
    <source>
        <dbReference type="Proteomes" id="UP000188533"/>
    </source>
</evidence>
<evidence type="ECO:0000259" key="2">
    <source>
        <dbReference type="Pfam" id="PF00501"/>
    </source>
</evidence>
<sequence>MALSLLTHLNILKDSSERFSNRAVFKIPSEESTSTGIPHWETITFKQFYDDVELCAKYWARELGSKVPSNSVVGMWIGGFTYSDVLHIYAVSRAGYIPQLFSLRLPNPVVIYELLAKANASALVCDSLTSGFIDGNCPIPVLHTPVFTDIDFALSSEPAPLFPACGPSDCAFIFHTSGSTSGSPKLVPCNYRWLDAVARKASQTAVPRDSNRQDVSTWLGSMCHIGQTTLLISLMQYGTCIIQPKRIPCATEELIEMIKFGNLNRLWQFATFFSIHLKAARKNPELLSLLVSLEEVTTCGMALSQEDEAFAYQSGIKLKNIFGSTECGGTTLVSIGGNDPTTRHHLRPLQGLSYAFVPIASTAEEHQSTARLFEFIVLSDSGDCPDVSLRQSDGHFHTGDLFQEVGLGSYVFAGRDDDWIKTENSLRCDTKSIEDNARAMCGTLISECIAVGTGRPSPTLFVETNSELDESKLKREIFRKIRHFHSRRYIHESILSPRMIIIVPKGTLPRTASKGNIRRKAVEEAYKSRLDELYASGN</sequence>
<dbReference type="Pfam" id="PF23562">
    <property type="entry name" value="AMP-binding_C_3"/>
    <property type="match status" value="1"/>
</dbReference>
<dbReference type="GO" id="GO:0006631">
    <property type="term" value="P:fatty acid metabolic process"/>
    <property type="evidence" value="ECO:0007669"/>
    <property type="project" value="TreeGrafter"/>
</dbReference>
<gene>
    <name evidence="3" type="ORF">LENED_009404</name>
</gene>
<keyword evidence="4" id="KW-1185">Reference proteome</keyword>
<dbReference type="STRING" id="5353.A0A1Q3EJP1"/>
<dbReference type="Gene3D" id="3.40.50.12780">
    <property type="entry name" value="N-terminal domain of ligase-like"/>
    <property type="match status" value="1"/>
</dbReference>
<accession>A0A1Q3EJP1</accession>
<feature type="domain" description="AMP-dependent synthetase/ligase" evidence="2">
    <location>
        <begin position="39"/>
        <end position="348"/>
    </location>
</feature>
<comment type="similarity">
    <text evidence="1">Belongs to the ATP-dependent AMP-binding enzyme family.</text>
</comment>
<dbReference type="PANTHER" id="PTHR43201">
    <property type="entry name" value="ACYL-COA SYNTHETASE"/>
    <property type="match status" value="1"/>
</dbReference>
<dbReference type="Proteomes" id="UP000188533">
    <property type="component" value="Unassembled WGS sequence"/>
</dbReference>
<dbReference type="InterPro" id="IPR042099">
    <property type="entry name" value="ANL_N_sf"/>
</dbReference>
<reference evidence="3 4" key="2">
    <citation type="submission" date="2017-02" db="EMBL/GenBank/DDBJ databases">
        <title>A genome survey and senescence transcriptome analysis in Lentinula edodes.</title>
        <authorList>
            <person name="Sakamoto Y."/>
            <person name="Nakade K."/>
            <person name="Sato S."/>
            <person name="Yoshida Y."/>
            <person name="Miyazaki K."/>
            <person name="Natsume S."/>
            <person name="Konno N."/>
        </authorList>
    </citation>
    <scope>NUCLEOTIDE SEQUENCE [LARGE SCALE GENOMIC DNA]</scope>
    <source>
        <strain evidence="3 4">NBRC 111202</strain>
    </source>
</reference>
<keyword evidence="3" id="KW-0436">Ligase</keyword>
<dbReference type="PANTHER" id="PTHR43201:SF8">
    <property type="entry name" value="ACYL-COA SYNTHETASE FAMILY MEMBER 3"/>
    <property type="match status" value="1"/>
</dbReference>
<dbReference type="EMBL" id="BDGU01000440">
    <property type="protein sequence ID" value="GAW07415.1"/>
    <property type="molecule type" value="Genomic_DNA"/>
</dbReference>